<sequence>MDHKSYTTSMTSGKSANDVYLAIKNIPGWWTENYEGKTGKIGDEFTVTFGDTFIHLQLKEQLVNHKLMWEVTGGHKHFLENPKEWVGTSIQFDIANIDNEKTEITFTHHGLAAPLECYDICTTSWHGYLHGSLKKLIETGEGNADKKE</sequence>
<name>A0ABY6J5R5_9BACT</name>
<keyword evidence="2" id="KW-1185">Reference proteome</keyword>
<dbReference type="InterPro" id="IPR023393">
    <property type="entry name" value="START-like_dom_sf"/>
</dbReference>
<dbReference type="SUPFAM" id="SSF55961">
    <property type="entry name" value="Bet v1-like"/>
    <property type="match status" value="1"/>
</dbReference>
<organism evidence="1 2">
    <name type="scientific">Chitinophaga horti</name>
    <dbReference type="NCBI Taxonomy" id="2920382"/>
    <lineage>
        <taxon>Bacteria</taxon>
        <taxon>Pseudomonadati</taxon>
        <taxon>Bacteroidota</taxon>
        <taxon>Chitinophagia</taxon>
        <taxon>Chitinophagales</taxon>
        <taxon>Chitinophagaceae</taxon>
        <taxon>Chitinophaga</taxon>
    </lineage>
</organism>
<dbReference type="EMBL" id="CP107006">
    <property type="protein sequence ID" value="UYQ94962.1"/>
    <property type="molecule type" value="Genomic_DNA"/>
</dbReference>
<protein>
    <submittedName>
        <fullName evidence="1">SRPBCC domain-containing protein</fullName>
    </submittedName>
</protein>
<dbReference type="Gene3D" id="3.30.530.20">
    <property type="match status" value="1"/>
</dbReference>
<dbReference type="Proteomes" id="UP001162741">
    <property type="component" value="Chromosome"/>
</dbReference>
<accession>A0ABY6J5R5</accession>
<evidence type="ECO:0000313" key="2">
    <source>
        <dbReference type="Proteomes" id="UP001162741"/>
    </source>
</evidence>
<dbReference type="RefSeq" id="WP_264282772.1">
    <property type="nucleotide sequence ID" value="NZ_CP107006.1"/>
</dbReference>
<evidence type="ECO:0000313" key="1">
    <source>
        <dbReference type="EMBL" id="UYQ94962.1"/>
    </source>
</evidence>
<reference evidence="1" key="1">
    <citation type="submission" date="2022-10" db="EMBL/GenBank/DDBJ databases">
        <title>Chitinophaga sp. nov., isolated from soil.</title>
        <authorList>
            <person name="Jeon C.O."/>
        </authorList>
    </citation>
    <scope>NUCLEOTIDE SEQUENCE</scope>
    <source>
        <strain evidence="1">R8</strain>
    </source>
</reference>
<proteinExistence type="predicted"/>
<gene>
    <name evidence="1" type="ORF">MKQ68_07625</name>
</gene>